<accession>A0A429GFP1</accession>
<feature type="transmembrane region" description="Helical" evidence="5">
    <location>
        <begin position="62"/>
        <end position="83"/>
    </location>
</feature>
<dbReference type="GO" id="GO:0005524">
    <property type="term" value="F:ATP binding"/>
    <property type="evidence" value="ECO:0007669"/>
    <property type="project" value="UniProtKB-KW"/>
</dbReference>
<dbReference type="PANTHER" id="PTHR43394">
    <property type="entry name" value="ATP-DEPENDENT PERMEASE MDL1, MITOCHONDRIAL"/>
    <property type="match status" value="1"/>
</dbReference>
<evidence type="ECO:0000256" key="3">
    <source>
        <dbReference type="ARBA" id="ARBA00022989"/>
    </source>
</evidence>
<organism evidence="7 9">
    <name type="scientific">Candidatus Methanodesulfokora washburnensis</name>
    <dbReference type="NCBI Taxonomy" id="2478471"/>
    <lineage>
        <taxon>Archaea</taxon>
        <taxon>Thermoproteota</taxon>
        <taxon>Candidatus Korarchaeia</taxon>
        <taxon>Candidatus Korarchaeia incertae sedis</taxon>
        <taxon>Candidatus Methanodesulfokora</taxon>
    </lineage>
</organism>
<evidence type="ECO:0000256" key="2">
    <source>
        <dbReference type="ARBA" id="ARBA00022692"/>
    </source>
</evidence>
<keyword evidence="3 5" id="KW-1133">Transmembrane helix</keyword>
<dbReference type="Proteomes" id="UP000316217">
    <property type="component" value="Unassembled WGS sequence"/>
</dbReference>
<evidence type="ECO:0000256" key="4">
    <source>
        <dbReference type="ARBA" id="ARBA00023136"/>
    </source>
</evidence>
<dbReference type="Proteomes" id="UP000277582">
    <property type="component" value="Unassembled WGS sequence"/>
</dbReference>
<keyword evidence="9" id="KW-1185">Reference proteome</keyword>
<dbReference type="GO" id="GO:0016020">
    <property type="term" value="C:membrane"/>
    <property type="evidence" value="ECO:0007669"/>
    <property type="project" value="UniProtKB-SubCell"/>
</dbReference>
<dbReference type="InterPro" id="IPR039421">
    <property type="entry name" value="Type_1_exporter"/>
</dbReference>
<dbReference type="EMBL" id="RXII01000072">
    <property type="protein sequence ID" value="RZN61630.1"/>
    <property type="molecule type" value="Genomic_DNA"/>
</dbReference>
<dbReference type="Gene3D" id="1.20.1560.10">
    <property type="entry name" value="ABC transporter type 1, transmembrane domain"/>
    <property type="match status" value="1"/>
</dbReference>
<keyword evidence="2 5" id="KW-0812">Transmembrane</keyword>
<dbReference type="PROSITE" id="PS50929">
    <property type="entry name" value="ABC_TM1F"/>
    <property type="match status" value="1"/>
</dbReference>
<dbReference type="Pfam" id="PF00664">
    <property type="entry name" value="ABC_membrane"/>
    <property type="match status" value="1"/>
</dbReference>
<protein>
    <submittedName>
        <fullName evidence="7">ABC transporter ATP-binding protein</fullName>
    </submittedName>
</protein>
<name>A0A429GFP1_9CREN</name>
<sequence>MEERGSLKGIISSCLEVSRHLLLDQLLILSLWSLMMVISLFLATIRRDLIDYLTSTPKELSLIIKLGLLLLLLDIVASLMNFFSEYRLQILGVKAYNIISRKALDKIFYSRSRLLGGDILTRFISDMPNLSDTLGGFIPSLAIQIIRIIGGSIILLVLSPELTLLAVIAIAPLYFLYRYTSRMTITYSSREREAMSGMASEIKQVVDASDLVRRTLSKGYFLNRTWNSAISWMRNLTKLLFFKVFFNQAFYSVYGMLSFIMLIAGGYLVYIGHTTVGTVISFTGAMYNIYEPLVNISGQIVGALSMVPYVRRYREIIGLEE</sequence>
<dbReference type="SUPFAM" id="SSF90123">
    <property type="entry name" value="ABC transporter transmembrane region"/>
    <property type="match status" value="1"/>
</dbReference>
<dbReference type="RefSeq" id="WP_125672410.1">
    <property type="nucleotide sequence ID" value="NZ_RCOS01000146.1"/>
</dbReference>
<keyword evidence="7" id="KW-0067">ATP-binding</keyword>
<evidence type="ECO:0000313" key="8">
    <source>
        <dbReference type="EMBL" id="RZN61630.1"/>
    </source>
</evidence>
<evidence type="ECO:0000256" key="1">
    <source>
        <dbReference type="ARBA" id="ARBA00004141"/>
    </source>
</evidence>
<feature type="transmembrane region" description="Helical" evidence="5">
    <location>
        <begin position="21"/>
        <end position="42"/>
    </location>
</feature>
<dbReference type="EMBL" id="RCOS01000146">
    <property type="protein sequence ID" value="RSN72571.1"/>
    <property type="molecule type" value="Genomic_DNA"/>
</dbReference>
<keyword evidence="4 5" id="KW-0472">Membrane</keyword>
<evidence type="ECO:0000313" key="10">
    <source>
        <dbReference type="Proteomes" id="UP000316217"/>
    </source>
</evidence>
<gene>
    <name evidence="7" type="ORF">D6D85_13140</name>
    <name evidence="8" type="ORF">EF810_04655</name>
</gene>
<feature type="domain" description="ABC transmembrane type-1" evidence="6">
    <location>
        <begin position="26"/>
        <end position="305"/>
    </location>
</feature>
<evidence type="ECO:0000256" key="5">
    <source>
        <dbReference type="SAM" id="Phobius"/>
    </source>
</evidence>
<dbReference type="AlphaFoldDB" id="A0A429GFP1"/>
<dbReference type="PANTHER" id="PTHR43394:SF1">
    <property type="entry name" value="ATP-BINDING CASSETTE SUB-FAMILY B MEMBER 10, MITOCHONDRIAL"/>
    <property type="match status" value="1"/>
</dbReference>
<dbReference type="GO" id="GO:0015421">
    <property type="term" value="F:ABC-type oligopeptide transporter activity"/>
    <property type="evidence" value="ECO:0007669"/>
    <property type="project" value="TreeGrafter"/>
</dbReference>
<comment type="subcellular location">
    <subcellularLocation>
        <location evidence="1">Membrane</location>
        <topology evidence="1">Multi-pass membrane protein</topology>
    </subcellularLocation>
</comment>
<reference evidence="8 10" key="2">
    <citation type="journal article" date="2019" name="Nat. Microbiol.">
        <title>Wide diversity of methane and short-chain alkane metabolisms in uncultured archaea.</title>
        <authorList>
            <person name="Borrel G."/>
            <person name="Adam P.S."/>
            <person name="McKay L.J."/>
            <person name="Chen L.X."/>
            <person name="Sierra-Garcia I.N."/>
            <person name="Sieber C.M."/>
            <person name="Letourneur Q."/>
            <person name="Ghozlane A."/>
            <person name="Andersen G.L."/>
            <person name="Li W.J."/>
            <person name="Hallam S.J."/>
            <person name="Muyzer G."/>
            <person name="de Oliveira V.M."/>
            <person name="Inskeep W.P."/>
            <person name="Banfield J.F."/>
            <person name="Gribaldo S."/>
        </authorList>
    </citation>
    <scope>NUCLEOTIDE SEQUENCE [LARGE SCALE GENOMIC DNA]</scope>
    <source>
        <strain evidence="8">NM4</strain>
    </source>
</reference>
<dbReference type="InterPro" id="IPR036640">
    <property type="entry name" value="ABC1_TM_sf"/>
</dbReference>
<comment type="caution">
    <text evidence="7">The sequence shown here is derived from an EMBL/GenBank/DDBJ whole genome shotgun (WGS) entry which is preliminary data.</text>
</comment>
<keyword evidence="7" id="KW-0547">Nucleotide-binding</keyword>
<reference evidence="7 9" key="1">
    <citation type="submission" date="2018-10" db="EMBL/GenBank/DDBJ databases">
        <title>Co-occurring genomic capacity for anaerobic methane metabolism and dissimilatory sulfite reduction discovered in the Korarchaeota.</title>
        <authorList>
            <person name="Mckay L.J."/>
            <person name="Dlakic M."/>
            <person name="Fields M.W."/>
            <person name="Delmont T.O."/>
            <person name="Eren A.M."/>
            <person name="Jay Z.J."/>
            <person name="Klingelsmith K.B."/>
            <person name="Rusch D.B."/>
            <person name="Inskeep W.P."/>
        </authorList>
    </citation>
    <scope>NUCLEOTIDE SEQUENCE [LARGE SCALE GENOMIC DNA]</scope>
    <source>
        <strain evidence="7 9">MDKW</strain>
    </source>
</reference>
<dbReference type="InterPro" id="IPR011527">
    <property type="entry name" value="ABC1_TM_dom"/>
</dbReference>
<evidence type="ECO:0000313" key="9">
    <source>
        <dbReference type="Proteomes" id="UP000277582"/>
    </source>
</evidence>
<feature type="transmembrane region" description="Helical" evidence="5">
    <location>
        <begin position="162"/>
        <end position="180"/>
    </location>
</feature>
<evidence type="ECO:0000313" key="7">
    <source>
        <dbReference type="EMBL" id="RSN72571.1"/>
    </source>
</evidence>
<feature type="transmembrane region" description="Helical" evidence="5">
    <location>
        <begin position="240"/>
        <end position="264"/>
    </location>
</feature>
<evidence type="ECO:0000259" key="6">
    <source>
        <dbReference type="PROSITE" id="PS50929"/>
    </source>
</evidence>
<proteinExistence type="predicted"/>